<reference evidence="3" key="1">
    <citation type="submission" date="2024-06" db="UniProtKB">
        <authorList>
            <consortium name="RefSeq"/>
        </authorList>
    </citation>
    <scope>NUCLEOTIDE SEQUENCE [LARGE SCALE GENOMIC DNA]</scope>
</reference>
<feature type="region of interest" description="Disordered" evidence="1">
    <location>
        <begin position="190"/>
        <end position="245"/>
    </location>
</feature>
<feature type="compositionally biased region" description="Basic residues" evidence="1">
    <location>
        <begin position="487"/>
        <end position="496"/>
    </location>
</feature>
<reference evidence="4" key="2">
    <citation type="submission" date="2025-08" db="UniProtKB">
        <authorList>
            <consortium name="RefSeq"/>
        </authorList>
    </citation>
    <scope>IDENTIFICATION</scope>
    <source>
        <tissue evidence="4">Whole sample</tissue>
    </source>
</reference>
<name>A0A8B8DLZ9_CRAVI</name>
<dbReference type="PANTHER" id="PTHR23149">
    <property type="entry name" value="G PATCH DOMAIN CONTAINING PROTEIN"/>
    <property type="match status" value="1"/>
</dbReference>
<evidence type="ECO:0000259" key="2">
    <source>
        <dbReference type="PROSITE" id="PS50174"/>
    </source>
</evidence>
<dbReference type="PANTHER" id="PTHR23149:SF27">
    <property type="entry name" value="PIN2_TERF1-INTERACTING TELOMERASE INHIBITOR 1"/>
    <property type="match status" value="1"/>
</dbReference>
<protein>
    <submittedName>
        <fullName evidence="4">PIN2/TERF1-interacting telomerase inhibitor 1-like isoform X1</fullName>
    </submittedName>
</protein>
<accession>A0A8B8DLZ9</accession>
<proteinExistence type="predicted"/>
<feature type="domain" description="G-patch" evidence="2">
    <location>
        <begin position="26"/>
        <end position="72"/>
    </location>
</feature>
<dbReference type="SMART" id="SM00443">
    <property type="entry name" value="G_patch"/>
    <property type="match status" value="1"/>
</dbReference>
<evidence type="ECO:0000313" key="3">
    <source>
        <dbReference type="Proteomes" id="UP000694844"/>
    </source>
</evidence>
<dbReference type="KEGG" id="cvn:111127822"/>
<dbReference type="GO" id="GO:0005730">
    <property type="term" value="C:nucleolus"/>
    <property type="evidence" value="ECO:0007669"/>
    <property type="project" value="TreeGrafter"/>
</dbReference>
<feature type="region of interest" description="Disordered" evidence="1">
    <location>
        <begin position="92"/>
        <end position="117"/>
    </location>
</feature>
<feature type="compositionally biased region" description="Acidic residues" evidence="1">
    <location>
        <begin position="268"/>
        <end position="277"/>
    </location>
</feature>
<feature type="compositionally biased region" description="Low complexity" evidence="1">
    <location>
        <begin position="97"/>
        <end position="107"/>
    </location>
</feature>
<dbReference type="Pfam" id="PF01585">
    <property type="entry name" value="G-patch"/>
    <property type="match status" value="1"/>
</dbReference>
<sequence>MAMLAEPRFKRKISINPNGNDWSNDDSKFGQKLLEKFGWSEGKGLGAKEDGISNHIKVDYKFGNKGVGYKKNQSDNWIAHQDDFNAILADLNDGNPEQQTSVSSIESTSKKSRSRVHYQKFVQGKDLSRRSATDLDSIFGVRKGKTQGKKGDQEKMEEPTSMVQAEVDTGSLVTYNSTQSLQEYFAQKMAQKKKDIQPVTNQDETAATSDLVESGSSSEKKKHKKKRKERAAEEEAELEDARVKFYQGDEADDIEIVKKKKKKRKIVDEEEVIETSEESVKKSKKSKKKQKKGRGSSEEEESDLVVESTSVKESENEDKIKDDSCQLPKELKADSSDDVEVPRKKKKKSKKGELACDVKETDSRPMRVVFDSEGNLERVEDTQAESVNISKESYMKTFMPNYTEKMQAVSSDKQTVRNKIRTRNSNTLDRQPARVKKDKRNKTRALSKTEKAPQNTSDKTFVKGGVSVKEGGKSGINSKKNGSQKPRIQRKSTRHGSQRESIKMKSAFSQPSKKKKTSCSRNQLRKNLPHEIETKLPSVLQVFKSRGASMHTIGGVYEKPVVIKSKTVKTLTKNQRKKQLRNFKSTDKSV</sequence>
<dbReference type="InterPro" id="IPR050656">
    <property type="entry name" value="PINX1"/>
</dbReference>
<dbReference type="RefSeq" id="XP_022328793.1">
    <property type="nucleotide sequence ID" value="XM_022473085.1"/>
</dbReference>
<gene>
    <name evidence="4" type="primary">LOC111127822</name>
</gene>
<feature type="compositionally biased region" description="Basic and acidic residues" evidence="1">
    <location>
        <begin position="310"/>
        <end position="335"/>
    </location>
</feature>
<feature type="compositionally biased region" description="Basic residues" evidence="1">
    <location>
        <begin position="433"/>
        <end position="445"/>
    </location>
</feature>
<dbReference type="GO" id="GO:0010521">
    <property type="term" value="F:telomerase inhibitor activity"/>
    <property type="evidence" value="ECO:0007669"/>
    <property type="project" value="TreeGrafter"/>
</dbReference>
<feature type="region of interest" description="Disordered" evidence="1">
    <location>
        <begin position="407"/>
        <end position="529"/>
    </location>
</feature>
<feature type="region of interest" description="Disordered" evidence="1">
    <location>
        <begin position="142"/>
        <end position="164"/>
    </location>
</feature>
<evidence type="ECO:0000313" key="4">
    <source>
        <dbReference type="RefSeq" id="XP_022328793.1"/>
    </source>
</evidence>
<dbReference type="OrthoDB" id="29523at2759"/>
<feature type="compositionally biased region" description="Basic residues" evidence="1">
    <location>
        <begin position="282"/>
        <end position="294"/>
    </location>
</feature>
<dbReference type="Proteomes" id="UP000694844">
    <property type="component" value="Chromosome 1"/>
</dbReference>
<feature type="compositionally biased region" description="Low complexity" evidence="1">
    <location>
        <begin position="462"/>
        <end position="483"/>
    </location>
</feature>
<dbReference type="InterPro" id="IPR000467">
    <property type="entry name" value="G_patch_dom"/>
</dbReference>
<feature type="compositionally biased region" description="Basic residues" evidence="1">
    <location>
        <begin position="220"/>
        <end position="229"/>
    </location>
</feature>
<feature type="compositionally biased region" description="Polar residues" evidence="1">
    <location>
        <begin position="198"/>
        <end position="208"/>
    </location>
</feature>
<organism evidence="3 4">
    <name type="scientific">Crassostrea virginica</name>
    <name type="common">Eastern oyster</name>
    <dbReference type="NCBI Taxonomy" id="6565"/>
    <lineage>
        <taxon>Eukaryota</taxon>
        <taxon>Metazoa</taxon>
        <taxon>Spiralia</taxon>
        <taxon>Lophotrochozoa</taxon>
        <taxon>Mollusca</taxon>
        <taxon>Bivalvia</taxon>
        <taxon>Autobranchia</taxon>
        <taxon>Pteriomorphia</taxon>
        <taxon>Ostreida</taxon>
        <taxon>Ostreoidea</taxon>
        <taxon>Ostreidae</taxon>
        <taxon>Crassostrea</taxon>
    </lineage>
</organism>
<dbReference type="PROSITE" id="PS50174">
    <property type="entry name" value="G_PATCH"/>
    <property type="match status" value="1"/>
</dbReference>
<dbReference type="GeneID" id="111127822"/>
<feature type="compositionally biased region" description="Basic and acidic residues" evidence="1">
    <location>
        <begin position="149"/>
        <end position="158"/>
    </location>
</feature>
<dbReference type="GO" id="GO:0003676">
    <property type="term" value="F:nucleic acid binding"/>
    <property type="evidence" value="ECO:0007669"/>
    <property type="project" value="InterPro"/>
</dbReference>
<dbReference type="AlphaFoldDB" id="A0A8B8DLZ9"/>
<feature type="region of interest" description="Disordered" evidence="1">
    <location>
        <begin position="257"/>
        <end position="356"/>
    </location>
</feature>
<evidence type="ECO:0000256" key="1">
    <source>
        <dbReference type="SAM" id="MobiDB-lite"/>
    </source>
</evidence>
<keyword evidence="3" id="KW-1185">Reference proteome</keyword>